<feature type="non-terminal residue" evidence="3">
    <location>
        <position position="422"/>
    </location>
</feature>
<keyword evidence="1" id="KW-0175">Coiled coil</keyword>
<keyword evidence="4" id="KW-1185">Reference proteome</keyword>
<evidence type="ECO:0000256" key="1">
    <source>
        <dbReference type="SAM" id="Coils"/>
    </source>
</evidence>
<feature type="compositionally biased region" description="Basic and acidic residues" evidence="2">
    <location>
        <begin position="18"/>
        <end position="29"/>
    </location>
</feature>
<evidence type="ECO:0000313" key="3">
    <source>
        <dbReference type="EMBL" id="CAD7626053.1"/>
    </source>
</evidence>
<evidence type="ECO:0000313" key="4">
    <source>
        <dbReference type="Proteomes" id="UP000759131"/>
    </source>
</evidence>
<accession>A0A7R9KNF7</accession>
<protein>
    <submittedName>
        <fullName evidence="3">Uncharacterized protein</fullName>
    </submittedName>
</protein>
<organism evidence="3">
    <name type="scientific">Medioppia subpectinata</name>
    <dbReference type="NCBI Taxonomy" id="1979941"/>
    <lineage>
        <taxon>Eukaryota</taxon>
        <taxon>Metazoa</taxon>
        <taxon>Ecdysozoa</taxon>
        <taxon>Arthropoda</taxon>
        <taxon>Chelicerata</taxon>
        <taxon>Arachnida</taxon>
        <taxon>Acari</taxon>
        <taxon>Acariformes</taxon>
        <taxon>Sarcoptiformes</taxon>
        <taxon>Oribatida</taxon>
        <taxon>Brachypylina</taxon>
        <taxon>Oppioidea</taxon>
        <taxon>Oppiidae</taxon>
        <taxon>Medioppia</taxon>
    </lineage>
</organism>
<dbReference type="AlphaFoldDB" id="A0A7R9KNF7"/>
<dbReference type="EMBL" id="CAJPIZ010003533">
    <property type="protein sequence ID" value="CAG2106483.1"/>
    <property type="molecule type" value="Genomic_DNA"/>
</dbReference>
<evidence type="ECO:0000256" key="2">
    <source>
        <dbReference type="SAM" id="MobiDB-lite"/>
    </source>
</evidence>
<dbReference type="Proteomes" id="UP000759131">
    <property type="component" value="Unassembled WGS sequence"/>
</dbReference>
<name>A0A7R9KNF7_9ACAR</name>
<sequence length="422" mass="47825">MFSQYLSRRQPVPSKSTPARDRSPLREQQSHGSAIPATNRATLDTEPMVSATESELWKQTQALALEREQRLVSERKFGAIIRDLTTKVDETGKQLAAERHLCQQRAQYIRTLAAKRDKACADRSDINAKLVAADRSRDVFEHKYNELKRTADNELDNERKRAEHLAQQMVALAVEKDNALKAVRNEYNVKLVAAETARAQLQDMYRTSVDKYNELKVSSGGELMASRQRVAQLEAQQKPMDTEFAALMRRKKHYKEESEMCKALLNRLKYVLKQRHNWHLYTDNRMAKAVQHNGQAMIDAIESAVLEVLAHKRQDWRAESEVIAADGSRQKCAQNEIIDRNADRMLAKPGQKILCPQCPKSYAFNSWHCLAKHVAARHPFPTQATTGLPIDTSASTSSSVVSNTYGSTPGPSTRSQTFNTYQ</sequence>
<feature type="coiled-coil region" evidence="1">
    <location>
        <begin position="148"/>
        <end position="175"/>
    </location>
</feature>
<dbReference type="EMBL" id="OC858108">
    <property type="protein sequence ID" value="CAD7626053.1"/>
    <property type="molecule type" value="Genomic_DNA"/>
</dbReference>
<gene>
    <name evidence="3" type="ORF">OSB1V03_LOCUS6486</name>
</gene>
<feature type="compositionally biased region" description="Low complexity" evidence="2">
    <location>
        <begin position="392"/>
        <end position="408"/>
    </location>
</feature>
<feature type="compositionally biased region" description="Polar residues" evidence="2">
    <location>
        <begin position="409"/>
        <end position="422"/>
    </location>
</feature>
<proteinExistence type="predicted"/>
<reference evidence="3" key="1">
    <citation type="submission" date="2020-11" db="EMBL/GenBank/DDBJ databases">
        <authorList>
            <person name="Tran Van P."/>
        </authorList>
    </citation>
    <scope>NUCLEOTIDE SEQUENCE</scope>
</reference>
<feature type="region of interest" description="Disordered" evidence="2">
    <location>
        <begin position="1"/>
        <end position="43"/>
    </location>
</feature>
<feature type="compositionally biased region" description="Polar residues" evidence="2">
    <location>
        <begin position="1"/>
        <end position="17"/>
    </location>
</feature>
<feature type="region of interest" description="Disordered" evidence="2">
    <location>
        <begin position="387"/>
        <end position="422"/>
    </location>
</feature>